<protein>
    <submittedName>
        <fullName evidence="2">Uncharacterized protein</fullName>
    </submittedName>
</protein>
<proteinExistence type="predicted"/>
<dbReference type="AlphaFoldDB" id="A0A0P9FFJ0"/>
<evidence type="ECO:0000313" key="2">
    <source>
        <dbReference type="EMBL" id="KPV51839.1"/>
    </source>
</evidence>
<comment type="caution">
    <text evidence="2">The sequence shown here is derived from an EMBL/GenBank/DDBJ whole genome shotgun (WGS) entry which is preliminary data.</text>
</comment>
<sequence>MPNFRKISPHEAATWSPPSSPTLPNADPAALLANLPDRRGLTRIDIAGEHAWRARVYTRSIELHRQFADSLHGGTMAALQAAIAWRDHMRKLAGPRPKKPRRWYIARADYERLNGWLAYADRRRYFSDAKYGGRGGAREAAEEWMQERAAG</sequence>
<name>A0A0P9FFJ0_9CHLR</name>
<organism evidence="2 3">
    <name type="scientific">Kouleothrix aurantiaca</name>
    <dbReference type="NCBI Taxonomy" id="186479"/>
    <lineage>
        <taxon>Bacteria</taxon>
        <taxon>Bacillati</taxon>
        <taxon>Chloroflexota</taxon>
        <taxon>Chloroflexia</taxon>
        <taxon>Chloroflexales</taxon>
        <taxon>Roseiflexineae</taxon>
        <taxon>Roseiflexaceae</taxon>
        <taxon>Kouleothrix</taxon>
    </lineage>
</organism>
<dbReference type="EMBL" id="LJCR01000757">
    <property type="protein sequence ID" value="KPV51839.1"/>
    <property type="molecule type" value="Genomic_DNA"/>
</dbReference>
<feature type="region of interest" description="Disordered" evidence="1">
    <location>
        <begin position="1"/>
        <end position="23"/>
    </location>
</feature>
<keyword evidence="3" id="KW-1185">Reference proteome</keyword>
<evidence type="ECO:0000313" key="3">
    <source>
        <dbReference type="Proteomes" id="UP000050509"/>
    </source>
</evidence>
<evidence type="ECO:0000256" key="1">
    <source>
        <dbReference type="SAM" id="MobiDB-lite"/>
    </source>
</evidence>
<dbReference type="Proteomes" id="UP000050509">
    <property type="component" value="Unassembled WGS sequence"/>
</dbReference>
<reference evidence="2 3" key="1">
    <citation type="submission" date="2015-09" db="EMBL/GenBank/DDBJ databases">
        <title>Draft genome sequence of Kouleothrix aurantiaca JCM 19913.</title>
        <authorList>
            <person name="Hemp J."/>
        </authorList>
    </citation>
    <scope>NUCLEOTIDE SEQUENCE [LARGE SCALE GENOMIC DNA]</scope>
    <source>
        <strain evidence="2 3">COM-B</strain>
    </source>
</reference>
<accession>A0A0P9FFJ0</accession>
<gene>
    <name evidence="2" type="ORF">SE17_18955</name>
</gene>